<evidence type="ECO:0000313" key="2">
    <source>
        <dbReference type="Proteomes" id="UP000054324"/>
    </source>
</evidence>
<reference evidence="1 2" key="1">
    <citation type="submission" date="2013-11" db="EMBL/GenBank/DDBJ databases">
        <title>Opisthorchis viverrini - life in the bile duct.</title>
        <authorList>
            <person name="Young N.D."/>
            <person name="Nagarajan N."/>
            <person name="Lin S.J."/>
            <person name="Korhonen P.K."/>
            <person name="Jex A.R."/>
            <person name="Hall R.S."/>
            <person name="Safavi-Hemami H."/>
            <person name="Kaewkong W."/>
            <person name="Bertrand D."/>
            <person name="Gao S."/>
            <person name="Seet Q."/>
            <person name="Wongkham S."/>
            <person name="Teh B.T."/>
            <person name="Wongkham C."/>
            <person name="Intapan P.M."/>
            <person name="Maleewong W."/>
            <person name="Yang X."/>
            <person name="Hu M."/>
            <person name="Wang Z."/>
            <person name="Hofmann A."/>
            <person name="Sternberg P.W."/>
            <person name="Tan P."/>
            <person name="Wang J."/>
            <person name="Gasser R.B."/>
        </authorList>
    </citation>
    <scope>NUCLEOTIDE SEQUENCE [LARGE SCALE GENOMIC DNA]</scope>
</reference>
<dbReference type="Proteomes" id="UP000054324">
    <property type="component" value="Unassembled WGS sequence"/>
</dbReference>
<dbReference type="KEGG" id="ovi:T265_03166"/>
<dbReference type="EMBL" id="KL596661">
    <property type="protein sequence ID" value="KER30434.1"/>
    <property type="molecule type" value="Genomic_DNA"/>
</dbReference>
<dbReference type="CTD" id="20317353"/>
<evidence type="ECO:0000313" key="1">
    <source>
        <dbReference type="EMBL" id="KER30434.1"/>
    </source>
</evidence>
<name>A0A075AHT3_OPIVI</name>
<protein>
    <submittedName>
        <fullName evidence="1">Uncharacterized protein</fullName>
    </submittedName>
</protein>
<organism evidence="1 2">
    <name type="scientific">Opisthorchis viverrini</name>
    <name type="common">Southeast Asian liver fluke</name>
    <dbReference type="NCBI Taxonomy" id="6198"/>
    <lineage>
        <taxon>Eukaryota</taxon>
        <taxon>Metazoa</taxon>
        <taxon>Spiralia</taxon>
        <taxon>Lophotrochozoa</taxon>
        <taxon>Platyhelminthes</taxon>
        <taxon>Trematoda</taxon>
        <taxon>Digenea</taxon>
        <taxon>Opisthorchiida</taxon>
        <taxon>Opisthorchiata</taxon>
        <taxon>Opisthorchiidae</taxon>
        <taxon>Opisthorchis</taxon>
    </lineage>
</organism>
<accession>A0A075AHT3</accession>
<proteinExistence type="predicted"/>
<dbReference type="GeneID" id="20317353"/>
<gene>
    <name evidence="1" type="ORF">T265_03166</name>
</gene>
<sequence>MYDYQPNNVIASASTRTHPSGLIRRLEKCMVKLSPIERFHAPESQCSAIVCKYICTDYVAAVNLKGDSNSLQFAIHILRKSENTKNVLCSQTSGAFLGGQTGQEEHTDQPNQMHLGNPGTLELWVAHPNGAVLAPDGL</sequence>
<dbReference type="AlphaFoldDB" id="A0A075AHT3"/>
<keyword evidence="2" id="KW-1185">Reference proteome</keyword>
<dbReference type="RefSeq" id="XP_009165843.1">
    <property type="nucleotide sequence ID" value="XM_009167579.1"/>
</dbReference>